<dbReference type="EMBL" id="CP042906">
    <property type="protein sequence ID" value="QEX16933.1"/>
    <property type="molecule type" value="Genomic_DNA"/>
</dbReference>
<evidence type="ECO:0000313" key="6">
    <source>
        <dbReference type="EMBL" id="QEX16933.1"/>
    </source>
</evidence>
<dbReference type="PANTHER" id="PTHR30160">
    <property type="entry name" value="TETRAACYLDISACCHARIDE 4'-KINASE-RELATED"/>
    <property type="match status" value="1"/>
</dbReference>
<dbReference type="GO" id="GO:0008713">
    <property type="term" value="F:ADP-heptose-lipopolysaccharide heptosyltransferase activity"/>
    <property type="evidence" value="ECO:0007669"/>
    <property type="project" value="UniProtKB-EC"/>
</dbReference>
<dbReference type="CDD" id="cd03789">
    <property type="entry name" value="GT9_LPS_heptosyltransferase"/>
    <property type="match status" value="1"/>
</dbReference>
<evidence type="ECO:0000256" key="3">
    <source>
        <dbReference type="ARBA" id="ARBA00043995"/>
    </source>
</evidence>
<evidence type="ECO:0000256" key="1">
    <source>
        <dbReference type="ARBA" id="ARBA00022676"/>
    </source>
</evidence>
<dbReference type="SUPFAM" id="SSF53756">
    <property type="entry name" value="UDP-Glycosyltransferase/glycogen phosphorylase"/>
    <property type="match status" value="1"/>
</dbReference>
<sequence length="319" mass="34154">MTAPSPSPRIGRAKAATARPVADPERILIVAPVTVGDMVLAEPLTRLLRRLYPKAAIDMLAPPHTAELAAFMPELRTVLPAPYAPGDLALVTRWRLSRRLRGERYDLALLLPNSVKSALVPFLAGIPKRVGYAREGRALLLTEARWLDRGRLRRRIDRFLALALPENATPPFDAPAPALRVSDDAIDRALERLGLERPAGRLLLLLPGAKETSPARWPTAHFAAIARHHHAAGGSVWLLGSAGDREATAAVQAASRGICLDFAGRTRLGEAVALIALADAVASNDTGLAQVAAAVGHRSLAELTPQQAIDALSAQERRA</sequence>
<dbReference type="GO" id="GO:0005829">
    <property type="term" value="C:cytosol"/>
    <property type="evidence" value="ECO:0007669"/>
    <property type="project" value="TreeGrafter"/>
</dbReference>
<dbReference type="NCBIfam" id="TIGR02195">
    <property type="entry name" value="heptsyl_trn_II"/>
    <property type="match status" value="1"/>
</dbReference>
<dbReference type="RefSeq" id="WP_191908532.1">
    <property type="nucleotide sequence ID" value="NZ_CP042906.1"/>
</dbReference>
<dbReference type="PANTHER" id="PTHR30160:SF7">
    <property type="entry name" value="ADP-HEPTOSE--LPS HEPTOSYLTRANSFERASE 2"/>
    <property type="match status" value="1"/>
</dbReference>
<organism evidence="6 7">
    <name type="scientific">Hypericibacter terrae</name>
    <dbReference type="NCBI Taxonomy" id="2602015"/>
    <lineage>
        <taxon>Bacteria</taxon>
        <taxon>Pseudomonadati</taxon>
        <taxon>Pseudomonadota</taxon>
        <taxon>Alphaproteobacteria</taxon>
        <taxon>Rhodospirillales</taxon>
        <taxon>Dongiaceae</taxon>
        <taxon>Hypericibacter</taxon>
    </lineage>
</organism>
<dbReference type="Pfam" id="PF01075">
    <property type="entry name" value="Glyco_transf_9"/>
    <property type="match status" value="1"/>
</dbReference>
<dbReference type="InterPro" id="IPR051199">
    <property type="entry name" value="LPS_LOS_Heptosyltrfase"/>
</dbReference>
<dbReference type="KEGG" id="htq:FRZ44_22280"/>
<gene>
    <name evidence="6" type="primary">rfaF</name>
    <name evidence="6" type="ORF">FRZ44_22280</name>
</gene>
<accession>A0A5J6MHF6</accession>
<dbReference type="Proteomes" id="UP000326202">
    <property type="component" value="Chromosome"/>
</dbReference>
<keyword evidence="1" id="KW-0328">Glycosyltransferase</keyword>
<dbReference type="EC" id="2.4.99.24" evidence="4"/>
<reference evidence="6 7" key="1">
    <citation type="submission" date="2019-08" db="EMBL/GenBank/DDBJ databases">
        <title>Hyperibacter terrae gen. nov., sp. nov. and Hyperibacter viscosus sp. nov., two new members in the family Rhodospirillaceae isolated from the rhizosphere of Hypericum perforatum.</title>
        <authorList>
            <person name="Noviana Z."/>
        </authorList>
    </citation>
    <scope>NUCLEOTIDE SEQUENCE [LARGE SCALE GENOMIC DNA]</scope>
    <source>
        <strain evidence="6 7">R5913</strain>
    </source>
</reference>
<proteinExistence type="inferred from homology"/>
<dbReference type="InterPro" id="IPR002201">
    <property type="entry name" value="Glyco_trans_9"/>
</dbReference>
<dbReference type="Gene3D" id="3.40.50.2000">
    <property type="entry name" value="Glycogen Phosphorylase B"/>
    <property type="match status" value="2"/>
</dbReference>
<evidence type="ECO:0000313" key="7">
    <source>
        <dbReference type="Proteomes" id="UP000326202"/>
    </source>
</evidence>
<comment type="similarity">
    <text evidence="3">Belongs to the glycosyltransferase 9 family.</text>
</comment>
<evidence type="ECO:0000256" key="2">
    <source>
        <dbReference type="ARBA" id="ARBA00022679"/>
    </source>
</evidence>
<dbReference type="InterPro" id="IPR011910">
    <property type="entry name" value="RfaF"/>
</dbReference>
<evidence type="ECO:0000256" key="5">
    <source>
        <dbReference type="ARBA" id="ARBA00047503"/>
    </source>
</evidence>
<keyword evidence="7" id="KW-1185">Reference proteome</keyword>
<protein>
    <recommendedName>
        <fullName evidence="4">lipopolysaccharide heptosyltransferase II</fullName>
        <ecNumber evidence="4">2.4.99.24</ecNumber>
    </recommendedName>
</protein>
<name>A0A5J6MHF6_9PROT</name>
<dbReference type="GO" id="GO:0009244">
    <property type="term" value="P:lipopolysaccharide core region biosynthetic process"/>
    <property type="evidence" value="ECO:0007669"/>
    <property type="project" value="TreeGrafter"/>
</dbReference>
<keyword evidence="2 6" id="KW-0808">Transferase</keyword>
<evidence type="ECO:0000256" key="4">
    <source>
        <dbReference type="ARBA" id="ARBA00044042"/>
    </source>
</evidence>
<dbReference type="AlphaFoldDB" id="A0A5J6MHF6"/>
<comment type="catalytic activity">
    <reaction evidence="5">
        <text>an L-alpha-D-Hep-(1-&gt;5)-[alpha-Kdo-(2-&gt;4)]-alpha-Kdo-(2-&gt;6)-lipid A + ADP-L-glycero-beta-D-manno-heptose = an L-alpha-D-Hep-(1-&gt;3)-L-alpha-D-Hep-(1-&gt;5)-[alpha-Kdo-(2-&gt;4)]-alpha-Kdo-(2-&gt;6)-lipid A + ADP + H(+)</text>
        <dbReference type="Rhea" id="RHEA:74071"/>
        <dbReference type="ChEBI" id="CHEBI:15378"/>
        <dbReference type="ChEBI" id="CHEBI:61506"/>
        <dbReference type="ChEBI" id="CHEBI:193068"/>
        <dbReference type="ChEBI" id="CHEBI:193069"/>
        <dbReference type="ChEBI" id="CHEBI:456216"/>
        <dbReference type="EC" id="2.4.99.24"/>
    </reaction>
</comment>